<organism evidence="2 3">
    <name type="scientific">Alkaliphilus metalliredigens (strain QYMF)</name>
    <dbReference type="NCBI Taxonomy" id="293826"/>
    <lineage>
        <taxon>Bacteria</taxon>
        <taxon>Bacillati</taxon>
        <taxon>Bacillota</taxon>
        <taxon>Clostridia</taxon>
        <taxon>Peptostreptococcales</taxon>
        <taxon>Natronincolaceae</taxon>
        <taxon>Alkaliphilus</taxon>
    </lineage>
</organism>
<sequence>MKKIKVLKSIFLILLLLTLIACGAQRDGNEVIQEPVENENEIENTDKDDEPLVSVERIESYENMEISDWLDENTVIVSKENDSLEKMRLEELSDLYPRSLYSYNINTNEYKLVKEQENIFLGGAVLSGDNKHLLYYGNSLGDPIYYVMNLDTLEAFNIAGAYSANWADNGVVVGGSYRGGAYSASTSGEISPLGDFENESLFIVRKINDRVYYNTNSDTSLMVLDLISKQSNSLNIDNVYDVLPSPEGEQLLVLQIKDSRKNLILCDSDGGNIQILAEGEEIGGVSWSLDQRMIAYSIKDTLGEGIYVYDLLENKEIKIVSDVESSIIHWSPSGEKLVYLEYSEVDHKSSVVYMKYDID</sequence>
<proteinExistence type="predicted"/>
<dbReference type="PANTHER" id="PTHR36842">
    <property type="entry name" value="PROTEIN TOLB HOMOLOG"/>
    <property type="match status" value="1"/>
</dbReference>
<accession>A6TPF5</accession>
<name>A6TPF5_ALKMQ</name>
<feature type="chain" id="PRO_5038474446" evidence="1">
    <location>
        <begin position="24"/>
        <end position="359"/>
    </location>
</feature>
<dbReference type="eggNOG" id="COG0823">
    <property type="taxonomic scope" value="Bacteria"/>
</dbReference>
<keyword evidence="3" id="KW-1185">Reference proteome</keyword>
<feature type="signal peptide" evidence="1">
    <location>
        <begin position="1"/>
        <end position="23"/>
    </location>
</feature>
<dbReference type="Gene3D" id="2.120.10.30">
    <property type="entry name" value="TolB, C-terminal domain"/>
    <property type="match status" value="1"/>
</dbReference>
<dbReference type="AlphaFoldDB" id="A6TPF5"/>
<dbReference type="InterPro" id="IPR011042">
    <property type="entry name" value="6-blade_b-propeller_TolB-like"/>
</dbReference>
<dbReference type="STRING" id="293826.Amet_1909"/>
<evidence type="ECO:0000313" key="3">
    <source>
        <dbReference type="Proteomes" id="UP000001572"/>
    </source>
</evidence>
<dbReference type="PROSITE" id="PS51257">
    <property type="entry name" value="PROKAR_LIPOPROTEIN"/>
    <property type="match status" value="1"/>
</dbReference>
<reference evidence="3" key="1">
    <citation type="journal article" date="2016" name="Genome Announc.">
        <title>Complete genome sequence of Alkaliphilus metalliredigens strain QYMF, an alkaliphilic and metal-reducing bacterium isolated from borax-contaminated leachate ponds.</title>
        <authorList>
            <person name="Hwang C."/>
            <person name="Copeland A."/>
            <person name="Lucas S."/>
            <person name="Lapidus A."/>
            <person name="Barry K."/>
            <person name="Detter J.C."/>
            <person name="Glavina Del Rio T."/>
            <person name="Hammon N."/>
            <person name="Israni S."/>
            <person name="Dalin E."/>
            <person name="Tice H."/>
            <person name="Pitluck S."/>
            <person name="Chertkov O."/>
            <person name="Brettin T."/>
            <person name="Bruce D."/>
            <person name="Han C."/>
            <person name="Schmutz J."/>
            <person name="Larimer F."/>
            <person name="Land M.L."/>
            <person name="Hauser L."/>
            <person name="Kyrpides N."/>
            <person name="Mikhailova N."/>
            <person name="Ye Q."/>
            <person name="Zhou J."/>
            <person name="Richardson P."/>
            <person name="Fields M.W."/>
        </authorList>
    </citation>
    <scope>NUCLEOTIDE SEQUENCE [LARGE SCALE GENOMIC DNA]</scope>
    <source>
        <strain evidence="3">QYMF</strain>
    </source>
</reference>
<protein>
    <submittedName>
        <fullName evidence="2">Uncharacterized protein</fullName>
    </submittedName>
</protein>
<dbReference type="PANTHER" id="PTHR36842:SF1">
    <property type="entry name" value="PROTEIN TOLB"/>
    <property type="match status" value="1"/>
</dbReference>
<dbReference type="RefSeq" id="WP_012063107.1">
    <property type="nucleotide sequence ID" value="NC_009633.1"/>
</dbReference>
<dbReference type="EMBL" id="CP000724">
    <property type="protein sequence ID" value="ABR48073.1"/>
    <property type="molecule type" value="Genomic_DNA"/>
</dbReference>
<evidence type="ECO:0000313" key="2">
    <source>
        <dbReference type="EMBL" id="ABR48073.1"/>
    </source>
</evidence>
<dbReference type="SUPFAM" id="SSF82171">
    <property type="entry name" value="DPP6 N-terminal domain-like"/>
    <property type="match status" value="1"/>
</dbReference>
<gene>
    <name evidence="2" type="ordered locus">Amet_1909</name>
</gene>
<dbReference type="HOGENOM" id="CLU_058988_0_0_9"/>
<dbReference type="OrthoDB" id="137129at2"/>
<evidence type="ECO:0000256" key="1">
    <source>
        <dbReference type="SAM" id="SignalP"/>
    </source>
</evidence>
<dbReference type="KEGG" id="amt:Amet_1909"/>
<keyword evidence="1" id="KW-0732">Signal</keyword>
<dbReference type="Proteomes" id="UP000001572">
    <property type="component" value="Chromosome"/>
</dbReference>